<proteinExistence type="predicted"/>
<organism evidence="1 2">
    <name type="scientific">Bimuria novae-zelandiae CBS 107.79</name>
    <dbReference type="NCBI Taxonomy" id="1447943"/>
    <lineage>
        <taxon>Eukaryota</taxon>
        <taxon>Fungi</taxon>
        <taxon>Dikarya</taxon>
        <taxon>Ascomycota</taxon>
        <taxon>Pezizomycotina</taxon>
        <taxon>Dothideomycetes</taxon>
        <taxon>Pleosporomycetidae</taxon>
        <taxon>Pleosporales</taxon>
        <taxon>Massarineae</taxon>
        <taxon>Didymosphaeriaceae</taxon>
        <taxon>Bimuria</taxon>
    </lineage>
</organism>
<protein>
    <submittedName>
        <fullName evidence="1">Uncharacterized protein</fullName>
    </submittedName>
</protein>
<name>A0A6A5VJD8_9PLEO</name>
<evidence type="ECO:0000313" key="1">
    <source>
        <dbReference type="EMBL" id="KAF1977115.1"/>
    </source>
</evidence>
<keyword evidence="2" id="KW-1185">Reference proteome</keyword>
<sequence length="285" mass="31893">MILPEFCQNTKNLTSISVTTTLSITLKVPRGGQKTKSHGATDHSTAIKASIITLRVVAGYKYDDIAVSTGVAKSSCSAIVRRAQEDAGSLDLIDLLDALEHSNTRSEDAAWWFPQETWHEAVRNHTPFKDVLKATIYRVCSQHPHPHPQRSQALSRVYKAYKPALSRSLRDLRVEYCEWVLGWLQKKALFVFTDETFISAGGRPHKRARITIERGLCTRARCVRTLASSAHSCNGNGNRPRKKLNTSSSLTWRASACINSQFVSKERPVKKVRSSTRCSQRSTII</sequence>
<evidence type="ECO:0000313" key="2">
    <source>
        <dbReference type="Proteomes" id="UP000800036"/>
    </source>
</evidence>
<dbReference type="EMBL" id="ML976664">
    <property type="protein sequence ID" value="KAF1977115.1"/>
    <property type="molecule type" value="Genomic_DNA"/>
</dbReference>
<gene>
    <name evidence="1" type="ORF">BU23DRAFT_320251</name>
</gene>
<reference evidence="1" key="1">
    <citation type="journal article" date="2020" name="Stud. Mycol.">
        <title>101 Dothideomycetes genomes: a test case for predicting lifestyles and emergence of pathogens.</title>
        <authorList>
            <person name="Haridas S."/>
            <person name="Albert R."/>
            <person name="Binder M."/>
            <person name="Bloem J."/>
            <person name="Labutti K."/>
            <person name="Salamov A."/>
            <person name="Andreopoulos B."/>
            <person name="Baker S."/>
            <person name="Barry K."/>
            <person name="Bills G."/>
            <person name="Bluhm B."/>
            <person name="Cannon C."/>
            <person name="Castanera R."/>
            <person name="Culley D."/>
            <person name="Daum C."/>
            <person name="Ezra D."/>
            <person name="Gonzalez J."/>
            <person name="Henrissat B."/>
            <person name="Kuo A."/>
            <person name="Liang C."/>
            <person name="Lipzen A."/>
            <person name="Lutzoni F."/>
            <person name="Magnuson J."/>
            <person name="Mondo S."/>
            <person name="Nolan M."/>
            <person name="Ohm R."/>
            <person name="Pangilinan J."/>
            <person name="Park H.-J."/>
            <person name="Ramirez L."/>
            <person name="Alfaro M."/>
            <person name="Sun H."/>
            <person name="Tritt A."/>
            <person name="Yoshinaga Y."/>
            <person name="Zwiers L.-H."/>
            <person name="Turgeon B."/>
            <person name="Goodwin S."/>
            <person name="Spatafora J."/>
            <person name="Crous P."/>
            <person name="Grigoriev I."/>
        </authorList>
    </citation>
    <scope>NUCLEOTIDE SEQUENCE</scope>
    <source>
        <strain evidence="1">CBS 107.79</strain>
    </source>
</reference>
<dbReference type="AlphaFoldDB" id="A0A6A5VJD8"/>
<dbReference type="Proteomes" id="UP000800036">
    <property type="component" value="Unassembled WGS sequence"/>
</dbReference>
<accession>A0A6A5VJD8</accession>